<gene>
    <name evidence="2" type="ORF">ACH5RR_037229</name>
</gene>
<accession>A0ABD2YAD6</accession>
<dbReference type="Proteomes" id="UP001630127">
    <property type="component" value="Unassembled WGS sequence"/>
</dbReference>
<evidence type="ECO:0000313" key="2">
    <source>
        <dbReference type="EMBL" id="KAL3502780.1"/>
    </source>
</evidence>
<protein>
    <recommendedName>
        <fullName evidence="1">Agenet domain-containing protein</fullName>
    </recommendedName>
</protein>
<organism evidence="2 3">
    <name type="scientific">Cinchona calisaya</name>
    <dbReference type="NCBI Taxonomy" id="153742"/>
    <lineage>
        <taxon>Eukaryota</taxon>
        <taxon>Viridiplantae</taxon>
        <taxon>Streptophyta</taxon>
        <taxon>Embryophyta</taxon>
        <taxon>Tracheophyta</taxon>
        <taxon>Spermatophyta</taxon>
        <taxon>Magnoliopsida</taxon>
        <taxon>eudicotyledons</taxon>
        <taxon>Gunneridae</taxon>
        <taxon>Pentapetalae</taxon>
        <taxon>asterids</taxon>
        <taxon>lamiids</taxon>
        <taxon>Gentianales</taxon>
        <taxon>Rubiaceae</taxon>
        <taxon>Cinchonoideae</taxon>
        <taxon>Cinchoneae</taxon>
        <taxon>Cinchona</taxon>
    </lineage>
</organism>
<dbReference type="InterPro" id="IPR008395">
    <property type="entry name" value="Agenet-like_dom"/>
</dbReference>
<reference evidence="2 3" key="1">
    <citation type="submission" date="2024-11" db="EMBL/GenBank/DDBJ databases">
        <title>A near-complete genome assembly of Cinchona calisaya.</title>
        <authorList>
            <person name="Lian D.C."/>
            <person name="Zhao X.W."/>
            <person name="Wei L."/>
        </authorList>
    </citation>
    <scope>NUCLEOTIDE SEQUENCE [LARGE SCALE GENOMIC DNA]</scope>
    <source>
        <tissue evidence="2">Nenye</tissue>
    </source>
</reference>
<sequence>MEYFKKRVEVEISSKDNGFQGSLYAETMIKKLRNNKIIVEYKDLVEDNAGQRPLRNSKEQLDFRPSELRLHREWVHGSWALPLEVESEEVKDVLILPKPEAGNWQRDISGQS</sequence>
<evidence type="ECO:0000259" key="1">
    <source>
        <dbReference type="SMART" id="SM00743"/>
    </source>
</evidence>
<dbReference type="PANTHER" id="PTHR31917">
    <property type="entry name" value="AGENET DOMAIN-CONTAINING PROTEIN-RELATED"/>
    <property type="match status" value="1"/>
</dbReference>
<comment type="caution">
    <text evidence="2">The sequence shown here is derived from an EMBL/GenBank/DDBJ whole genome shotgun (WGS) entry which is preliminary data.</text>
</comment>
<feature type="domain" description="Agenet" evidence="1">
    <location>
        <begin position="2"/>
        <end position="76"/>
    </location>
</feature>
<evidence type="ECO:0000313" key="3">
    <source>
        <dbReference type="Proteomes" id="UP001630127"/>
    </source>
</evidence>
<name>A0ABD2YAD6_9GENT</name>
<dbReference type="SMART" id="SM00743">
    <property type="entry name" value="Agenet"/>
    <property type="match status" value="1"/>
</dbReference>
<dbReference type="EMBL" id="JBJUIK010000015">
    <property type="protein sequence ID" value="KAL3502780.1"/>
    <property type="molecule type" value="Genomic_DNA"/>
</dbReference>
<dbReference type="PANTHER" id="PTHR31917:SF80">
    <property type="entry name" value="AGENET DOMAIN-CONTAINING PROTEIN-RELATED"/>
    <property type="match status" value="1"/>
</dbReference>
<dbReference type="AlphaFoldDB" id="A0ABD2YAD6"/>
<dbReference type="InterPro" id="IPR014002">
    <property type="entry name" value="Agenet_dom_plant"/>
</dbReference>
<proteinExistence type="predicted"/>
<keyword evidence="3" id="KW-1185">Reference proteome</keyword>
<dbReference type="Pfam" id="PF05641">
    <property type="entry name" value="Agenet"/>
    <property type="match status" value="1"/>
</dbReference>